<evidence type="ECO:0000313" key="1">
    <source>
        <dbReference type="EMBL" id="PDS24540.1"/>
    </source>
</evidence>
<organism evidence="1 2">
    <name type="scientific">Flavobacterium branchiophilum</name>
    <dbReference type="NCBI Taxonomy" id="55197"/>
    <lineage>
        <taxon>Bacteria</taxon>
        <taxon>Pseudomonadati</taxon>
        <taxon>Bacteroidota</taxon>
        <taxon>Flavobacteriia</taxon>
        <taxon>Flavobacteriales</taxon>
        <taxon>Flavobacteriaceae</taxon>
        <taxon>Flavobacterium</taxon>
    </lineage>
</organism>
<dbReference type="AlphaFoldDB" id="A0A2H3KIT2"/>
<evidence type="ECO:0008006" key="3">
    <source>
        <dbReference type="Google" id="ProtNLM"/>
    </source>
</evidence>
<dbReference type="EMBL" id="PCMW01000041">
    <property type="protein sequence ID" value="PDS24540.1"/>
    <property type="molecule type" value="Genomic_DNA"/>
</dbReference>
<comment type="caution">
    <text evidence="1">The sequence shown here is derived from an EMBL/GenBank/DDBJ whole genome shotgun (WGS) entry which is preliminary data.</text>
</comment>
<dbReference type="Gene3D" id="3.30.565.10">
    <property type="entry name" value="Histidine kinase-like ATPase, C-terminal domain"/>
    <property type="match status" value="1"/>
</dbReference>
<name>A0A2H3KIT2_9FLAO</name>
<feature type="non-terminal residue" evidence="1">
    <location>
        <position position="1"/>
    </location>
</feature>
<evidence type="ECO:0000313" key="2">
    <source>
        <dbReference type="Proteomes" id="UP000220828"/>
    </source>
</evidence>
<proteinExistence type="predicted"/>
<dbReference type="Proteomes" id="UP000220828">
    <property type="component" value="Unassembled WGS sequence"/>
</dbReference>
<sequence length="94" mass="10792">NSKWYNKPNKGLLKIEIQETNENVITIAIIDDGIGRKAAALLKKEQLKHKSYGIDITINRLQLVNSKNSYKITDLTENNEIKGTKVELQIYYDD</sequence>
<protein>
    <recommendedName>
        <fullName evidence="3">Sensor histidine kinase</fullName>
    </recommendedName>
</protein>
<reference evidence="1 2" key="1">
    <citation type="submission" date="2017-09" db="EMBL/GenBank/DDBJ databases">
        <title>Whole genomes of Flavobacteriaceae.</title>
        <authorList>
            <person name="Stine C."/>
            <person name="Li C."/>
            <person name="Tadesse D."/>
        </authorList>
    </citation>
    <scope>NUCLEOTIDE SEQUENCE [LARGE SCALE GENOMIC DNA]</scope>
    <source>
        <strain evidence="1 2">ATCC 35036</strain>
    </source>
</reference>
<dbReference type="InterPro" id="IPR036890">
    <property type="entry name" value="HATPase_C_sf"/>
</dbReference>
<accession>A0A2H3KIT2</accession>
<gene>
    <name evidence="1" type="ORF">B0A77_07830</name>
</gene>